<gene>
    <name evidence="2" type="ORF">DOTSEDRAFT_53167</name>
</gene>
<accession>N1PLJ7</accession>
<dbReference type="PANTHER" id="PTHR37577:SF1">
    <property type="entry name" value="INTEGRAL MEMBRANE PROTEIN"/>
    <property type="match status" value="1"/>
</dbReference>
<dbReference type="EMBL" id="KB446539">
    <property type="protein sequence ID" value="EME43903.1"/>
    <property type="molecule type" value="Genomic_DNA"/>
</dbReference>
<evidence type="ECO:0000256" key="1">
    <source>
        <dbReference type="SAM" id="Phobius"/>
    </source>
</evidence>
<feature type="transmembrane region" description="Helical" evidence="1">
    <location>
        <begin position="183"/>
        <end position="212"/>
    </location>
</feature>
<keyword evidence="1" id="KW-0472">Membrane</keyword>
<dbReference type="AlphaFoldDB" id="N1PLJ7"/>
<name>N1PLJ7_DOTSN</name>
<proteinExistence type="predicted"/>
<sequence length="468" mass="52482">MVCRGYLPKGVSCSGIFYDFKRDWFTDQDRNCADLFDGDVAGIGVIIAFILSVVITTAASICAAVIDFRVGEKSGLIPLSSRLLLADGDRRALRFRMWRKVLDRLILGFADQQIVTGFALLIIAYIKITPRQYRLPSAGMQWLEMATGNFALVVFLCVASSSSHLACLMVLNDYFTKHKSMAYFRVALVACFSILLTVTIAITSSFTGYLYMLAYYAVSWIPGESTEAQARLVVVVVLGVPLATMFYLFWICTLQLLPDVRGWLKEWLSVRVYIPLYRLSRLDQAWRWATKELSPLRRRRLAQALKSTAWTLILGNRSLVYAIQIVMAVLSVTWILLQRFAGVPKGYERSMELCSMSEAAQSHEVWSFGQMLPLFLLSLPLLAAWELYVEERENLRLEVLLQDESRPVSSSTSGVDLRSLHRQHSAVVSVSGDNQSALADPPSLVQSALVNVDDTNTPLGQDHPDNHI</sequence>
<dbReference type="OMA" id="ACEISIY"/>
<dbReference type="HOGENOM" id="CLU_583973_0_0_1"/>
<feature type="transmembrane region" description="Helical" evidence="1">
    <location>
        <begin position="43"/>
        <end position="66"/>
    </location>
</feature>
<keyword evidence="1" id="KW-0812">Transmembrane</keyword>
<protein>
    <submittedName>
        <fullName evidence="2">Uncharacterized protein</fullName>
    </submittedName>
</protein>
<feature type="transmembrane region" description="Helical" evidence="1">
    <location>
        <begin position="365"/>
        <end position="388"/>
    </location>
</feature>
<organism evidence="2 3">
    <name type="scientific">Dothistroma septosporum (strain NZE10 / CBS 128990)</name>
    <name type="common">Red band needle blight fungus</name>
    <name type="synonym">Mycosphaerella pini</name>
    <dbReference type="NCBI Taxonomy" id="675120"/>
    <lineage>
        <taxon>Eukaryota</taxon>
        <taxon>Fungi</taxon>
        <taxon>Dikarya</taxon>
        <taxon>Ascomycota</taxon>
        <taxon>Pezizomycotina</taxon>
        <taxon>Dothideomycetes</taxon>
        <taxon>Dothideomycetidae</taxon>
        <taxon>Mycosphaerellales</taxon>
        <taxon>Mycosphaerellaceae</taxon>
        <taxon>Dothistroma</taxon>
    </lineage>
</organism>
<feature type="transmembrane region" description="Helical" evidence="1">
    <location>
        <begin position="105"/>
        <end position="126"/>
    </location>
</feature>
<evidence type="ECO:0000313" key="2">
    <source>
        <dbReference type="EMBL" id="EME43903.1"/>
    </source>
</evidence>
<keyword evidence="3" id="KW-1185">Reference proteome</keyword>
<evidence type="ECO:0000313" key="3">
    <source>
        <dbReference type="Proteomes" id="UP000016933"/>
    </source>
</evidence>
<feature type="transmembrane region" description="Helical" evidence="1">
    <location>
        <begin position="146"/>
        <end position="171"/>
    </location>
</feature>
<feature type="transmembrane region" description="Helical" evidence="1">
    <location>
        <begin position="319"/>
        <end position="337"/>
    </location>
</feature>
<dbReference type="eggNOG" id="ENOG502SZ7S">
    <property type="taxonomic scope" value="Eukaryota"/>
</dbReference>
<keyword evidence="1" id="KW-1133">Transmembrane helix</keyword>
<dbReference type="STRING" id="675120.N1PLJ7"/>
<dbReference type="Proteomes" id="UP000016933">
    <property type="component" value="Unassembled WGS sequence"/>
</dbReference>
<dbReference type="OrthoDB" id="5427664at2759"/>
<dbReference type="InterPro" id="IPR053018">
    <property type="entry name" value="Elsinochrome_Biosynth-Asso"/>
</dbReference>
<reference evidence="3" key="1">
    <citation type="journal article" date="2012" name="PLoS Genet.">
        <title>The genomes of the fungal plant pathogens Cladosporium fulvum and Dothistroma septosporum reveal adaptation to different hosts and lifestyles but also signatures of common ancestry.</title>
        <authorList>
            <person name="de Wit P.J.G.M."/>
            <person name="van der Burgt A."/>
            <person name="Oekmen B."/>
            <person name="Stergiopoulos I."/>
            <person name="Abd-Elsalam K.A."/>
            <person name="Aerts A.L."/>
            <person name="Bahkali A.H."/>
            <person name="Beenen H.G."/>
            <person name="Chettri P."/>
            <person name="Cox M.P."/>
            <person name="Datema E."/>
            <person name="de Vries R.P."/>
            <person name="Dhillon B."/>
            <person name="Ganley A.R."/>
            <person name="Griffiths S.A."/>
            <person name="Guo Y."/>
            <person name="Hamelin R.C."/>
            <person name="Henrissat B."/>
            <person name="Kabir M.S."/>
            <person name="Jashni M.K."/>
            <person name="Kema G."/>
            <person name="Klaubauf S."/>
            <person name="Lapidus A."/>
            <person name="Levasseur A."/>
            <person name="Lindquist E."/>
            <person name="Mehrabi R."/>
            <person name="Ohm R.A."/>
            <person name="Owen T.J."/>
            <person name="Salamov A."/>
            <person name="Schwelm A."/>
            <person name="Schijlen E."/>
            <person name="Sun H."/>
            <person name="van den Burg H.A."/>
            <person name="van Ham R.C.H.J."/>
            <person name="Zhang S."/>
            <person name="Goodwin S.B."/>
            <person name="Grigoriev I.V."/>
            <person name="Collemare J."/>
            <person name="Bradshaw R.E."/>
        </authorList>
    </citation>
    <scope>NUCLEOTIDE SEQUENCE [LARGE SCALE GENOMIC DNA]</scope>
    <source>
        <strain evidence="3">NZE10 / CBS 128990</strain>
    </source>
</reference>
<dbReference type="PANTHER" id="PTHR37577">
    <property type="entry name" value="INTEGRAL MEMBRANE PROTEIN"/>
    <property type="match status" value="1"/>
</dbReference>
<reference evidence="2 3" key="2">
    <citation type="journal article" date="2012" name="PLoS Pathog.">
        <title>Diverse lifestyles and strategies of plant pathogenesis encoded in the genomes of eighteen Dothideomycetes fungi.</title>
        <authorList>
            <person name="Ohm R.A."/>
            <person name="Feau N."/>
            <person name="Henrissat B."/>
            <person name="Schoch C.L."/>
            <person name="Horwitz B.A."/>
            <person name="Barry K.W."/>
            <person name="Condon B.J."/>
            <person name="Copeland A.C."/>
            <person name="Dhillon B."/>
            <person name="Glaser F."/>
            <person name="Hesse C.N."/>
            <person name="Kosti I."/>
            <person name="LaButti K."/>
            <person name="Lindquist E.A."/>
            <person name="Lucas S."/>
            <person name="Salamov A.A."/>
            <person name="Bradshaw R.E."/>
            <person name="Ciuffetti L."/>
            <person name="Hamelin R.C."/>
            <person name="Kema G.H.J."/>
            <person name="Lawrence C."/>
            <person name="Scott J.A."/>
            <person name="Spatafora J.W."/>
            <person name="Turgeon B.G."/>
            <person name="de Wit P.J.G.M."/>
            <person name="Zhong S."/>
            <person name="Goodwin S.B."/>
            <person name="Grigoriev I.V."/>
        </authorList>
    </citation>
    <scope>NUCLEOTIDE SEQUENCE [LARGE SCALE GENOMIC DNA]</scope>
    <source>
        <strain evidence="3">NZE10 / CBS 128990</strain>
    </source>
</reference>
<feature type="transmembrane region" description="Helical" evidence="1">
    <location>
        <begin position="232"/>
        <end position="257"/>
    </location>
</feature>